<dbReference type="AlphaFoldDB" id="A0A9N7NE43"/>
<keyword evidence="2" id="KW-1185">Reference proteome</keyword>
<dbReference type="PANTHER" id="PTHR37610:SF97">
    <property type="entry name" value="RETROTRANSPOSON GAG DOMAIN-CONTAINING PROTEIN"/>
    <property type="match status" value="1"/>
</dbReference>
<name>A0A9N7NE43_STRHE</name>
<evidence type="ECO:0000313" key="2">
    <source>
        <dbReference type="Proteomes" id="UP001153555"/>
    </source>
</evidence>
<evidence type="ECO:0000313" key="1">
    <source>
        <dbReference type="EMBL" id="CAA0827081.1"/>
    </source>
</evidence>
<protein>
    <submittedName>
        <fullName evidence="1">Uncharacterized protein</fullName>
    </submittedName>
</protein>
<proteinExistence type="predicted"/>
<reference evidence="1" key="1">
    <citation type="submission" date="2019-12" db="EMBL/GenBank/DDBJ databases">
        <authorList>
            <person name="Scholes J."/>
        </authorList>
    </citation>
    <scope>NUCLEOTIDE SEQUENCE</scope>
</reference>
<comment type="caution">
    <text evidence="1">The sequence shown here is derived from an EMBL/GenBank/DDBJ whole genome shotgun (WGS) entry which is preliminary data.</text>
</comment>
<sequence length="134" mass="15170">MNEAMIRIEMALIGKKKLGFVDGTIPELNPDDLLYPSWRRCNNVVKSWILSSVHQEVSEGVIYLPTAQEGRTEGRLSTEQWAQNLSDQEGIMQLTTGIDVGYSLLYSAEEAFGTIEGVSTNYRRQQGRNIYLRI</sequence>
<dbReference type="PANTHER" id="PTHR37610">
    <property type="entry name" value="CCHC-TYPE DOMAIN-CONTAINING PROTEIN"/>
    <property type="match status" value="1"/>
</dbReference>
<dbReference type="EMBL" id="CACSLK010027736">
    <property type="protein sequence ID" value="CAA0827081.1"/>
    <property type="molecule type" value="Genomic_DNA"/>
</dbReference>
<organism evidence="1 2">
    <name type="scientific">Striga hermonthica</name>
    <name type="common">Purple witchweed</name>
    <name type="synonym">Buchnera hermonthica</name>
    <dbReference type="NCBI Taxonomy" id="68872"/>
    <lineage>
        <taxon>Eukaryota</taxon>
        <taxon>Viridiplantae</taxon>
        <taxon>Streptophyta</taxon>
        <taxon>Embryophyta</taxon>
        <taxon>Tracheophyta</taxon>
        <taxon>Spermatophyta</taxon>
        <taxon>Magnoliopsida</taxon>
        <taxon>eudicotyledons</taxon>
        <taxon>Gunneridae</taxon>
        <taxon>Pentapetalae</taxon>
        <taxon>asterids</taxon>
        <taxon>lamiids</taxon>
        <taxon>Lamiales</taxon>
        <taxon>Orobanchaceae</taxon>
        <taxon>Buchnereae</taxon>
        <taxon>Striga</taxon>
    </lineage>
</organism>
<dbReference type="Proteomes" id="UP001153555">
    <property type="component" value="Unassembled WGS sequence"/>
</dbReference>
<accession>A0A9N7NE43</accession>
<gene>
    <name evidence="1" type="ORF">SHERM_22776</name>
</gene>
<dbReference type="OrthoDB" id="914142at2759"/>